<evidence type="ECO:0000256" key="1">
    <source>
        <dbReference type="SAM" id="MobiDB-lite"/>
    </source>
</evidence>
<evidence type="ECO:0000313" key="2">
    <source>
        <dbReference type="EMBL" id="AXA36786.1"/>
    </source>
</evidence>
<feature type="compositionally biased region" description="Basic residues" evidence="1">
    <location>
        <begin position="21"/>
        <end position="31"/>
    </location>
</feature>
<dbReference type="EMBL" id="CP030759">
    <property type="protein sequence ID" value="AXA36786.1"/>
    <property type="molecule type" value="Genomic_DNA"/>
</dbReference>
<sequence length="83" mass="9504">MWVSFAQREANRAIAREAAKNAKKKKNKGITRRREAAKEKRSFAPVAASRAEFFISGEEAPRRDSCGWVCVYAEWRRRISCGV</sequence>
<dbReference type="KEGG" id="schv:BRCON_2009"/>
<gene>
    <name evidence="2" type="ORF">BRCON_2009</name>
</gene>
<organism evidence="2 3">
    <name type="scientific">Sumerlaea chitinivorans</name>
    <dbReference type="NCBI Taxonomy" id="2250252"/>
    <lineage>
        <taxon>Bacteria</taxon>
        <taxon>Candidatus Sumerlaeota</taxon>
        <taxon>Candidatus Sumerlaeia</taxon>
        <taxon>Candidatus Sumerlaeales</taxon>
        <taxon>Candidatus Sumerlaeaceae</taxon>
        <taxon>Candidatus Sumerlaea</taxon>
    </lineage>
</organism>
<evidence type="ECO:0000313" key="3">
    <source>
        <dbReference type="Proteomes" id="UP000262583"/>
    </source>
</evidence>
<protein>
    <submittedName>
        <fullName evidence="2">Uncharacterized protein</fullName>
    </submittedName>
</protein>
<name>A0A2Z4Y705_SUMC1</name>
<proteinExistence type="predicted"/>
<accession>A0A2Z4Y705</accession>
<feature type="region of interest" description="Disordered" evidence="1">
    <location>
        <begin position="18"/>
        <end position="38"/>
    </location>
</feature>
<dbReference type="Proteomes" id="UP000262583">
    <property type="component" value="Chromosome"/>
</dbReference>
<dbReference type="AlphaFoldDB" id="A0A2Z4Y705"/>
<reference evidence="2 3" key="1">
    <citation type="submission" date="2018-05" db="EMBL/GenBank/DDBJ databases">
        <title>A metagenomic window into the 2 km-deep terrestrial subsurface aquifer revealed taxonomically and functionally diverse microbial community comprising novel uncultured bacterial lineages.</title>
        <authorList>
            <person name="Kadnikov V.V."/>
            <person name="Mardanov A.V."/>
            <person name="Beletsky A.V."/>
            <person name="Banks D."/>
            <person name="Pimenov N.V."/>
            <person name="Frank Y.A."/>
            <person name="Karnachuk O.V."/>
            <person name="Ravin N.V."/>
        </authorList>
    </citation>
    <scope>NUCLEOTIDE SEQUENCE [LARGE SCALE GENOMIC DNA]</scope>
    <source>
        <strain evidence="2">BY</strain>
    </source>
</reference>